<proteinExistence type="predicted"/>
<reference evidence="2" key="1">
    <citation type="journal article" date="2014" name="Front. Microbiol.">
        <title>High frequency of phylogenetically diverse reductive dehalogenase-homologous genes in deep subseafloor sedimentary metagenomes.</title>
        <authorList>
            <person name="Kawai M."/>
            <person name="Futagami T."/>
            <person name="Toyoda A."/>
            <person name="Takaki Y."/>
            <person name="Nishi S."/>
            <person name="Hori S."/>
            <person name="Arai W."/>
            <person name="Tsubouchi T."/>
            <person name="Morono Y."/>
            <person name="Uchiyama I."/>
            <person name="Ito T."/>
            <person name="Fujiyama A."/>
            <person name="Inagaki F."/>
            <person name="Takami H."/>
        </authorList>
    </citation>
    <scope>NUCLEOTIDE SEQUENCE</scope>
    <source>
        <strain evidence="2">Expedition CK06-06</strain>
    </source>
</reference>
<comment type="caution">
    <text evidence="2">The sequence shown here is derived from an EMBL/GenBank/DDBJ whole genome shotgun (WGS) entry which is preliminary data.</text>
</comment>
<dbReference type="AlphaFoldDB" id="X0SKL1"/>
<dbReference type="EMBL" id="BARS01005639">
    <property type="protein sequence ID" value="GAF76422.1"/>
    <property type="molecule type" value="Genomic_DNA"/>
</dbReference>
<feature type="non-terminal residue" evidence="2">
    <location>
        <position position="155"/>
    </location>
</feature>
<accession>X0SKL1</accession>
<dbReference type="PANTHER" id="PTHR44395:SF1">
    <property type="entry name" value="PROTEIN O-MANNOSYL-TRANSFERASE TMTC3"/>
    <property type="match status" value="1"/>
</dbReference>
<sequence>MLNNLKNPTILAIVLIIILGFVVYSNSLNGKFIWDDEYLIKNNVYIRSFSYLPKIFSEDIGTGAEKKYYFYRPLQMITYMIDYSLWKLNVRGYHLTNTLLHILAALTIYWLINILFGDRPLSLFASLFFVAHPIHTEAVAYISGRADPLALLFML</sequence>
<protein>
    <recommendedName>
        <fullName evidence="3">Glycosyltransferase RgtA/B/C/D-like domain-containing protein</fullName>
    </recommendedName>
</protein>
<evidence type="ECO:0000313" key="2">
    <source>
        <dbReference type="EMBL" id="GAF76422.1"/>
    </source>
</evidence>
<organism evidence="2">
    <name type="scientific">marine sediment metagenome</name>
    <dbReference type="NCBI Taxonomy" id="412755"/>
    <lineage>
        <taxon>unclassified sequences</taxon>
        <taxon>metagenomes</taxon>
        <taxon>ecological metagenomes</taxon>
    </lineage>
</organism>
<keyword evidence="1" id="KW-1133">Transmembrane helix</keyword>
<feature type="transmembrane region" description="Helical" evidence="1">
    <location>
        <begin position="7"/>
        <end position="24"/>
    </location>
</feature>
<feature type="transmembrane region" description="Helical" evidence="1">
    <location>
        <begin position="98"/>
        <end position="116"/>
    </location>
</feature>
<name>X0SKL1_9ZZZZ</name>
<dbReference type="PANTHER" id="PTHR44395">
    <property type="match status" value="1"/>
</dbReference>
<evidence type="ECO:0000256" key="1">
    <source>
        <dbReference type="SAM" id="Phobius"/>
    </source>
</evidence>
<keyword evidence="1" id="KW-0472">Membrane</keyword>
<keyword evidence="1" id="KW-0812">Transmembrane</keyword>
<gene>
    <name evidence="2" type="ORF">S01H1_11059</name>
</gene>
<evidence type="ECO:0008006" key="3">
    <source>
        <dbReference type="Google" id="ProtNLM"/>
    </source>
</evidence>